<evidence type="ECO:0000313" key="21">
    <source>
        <dbReference type="EMBL" id="KAG5320525.1"/>
    </source>
</evidence>
<dbReference type="Pfam" id="PF17407">
    <property type="entry name" value="Nrap_D6"/>
    <property type="match status" value="1"/>
</dbReference>
<dbReference type="SUPFAM" id="SSF51445">
    <property type="entry name" value="(Trans)glycosidases"/>
    <property type="match status" value="1"/>
</dbReference>
<comment type="caution">
    <text evidence="21">The sequence shown here is derived from an EMBL/GenBank/DDBJ whole genome shotgun (WGS) entry which is preliminary data.</text>
</comment>
<dbReference type="GO" id="GO:0034456">
    <property type="term" value="C:UTP-C complex"/>
    <property type="evidence" value="ECO:0007669"/>
    <property type="project" value="TreeGrafter"/>
</dbReference>
<evidence type="ECO:0000256" key="4">
    <source>
        <dbReference type="ARBA" id="ARBA00007806"/>
    </source>
</evidence>
<dbReference type="PANTHER" id="PTHR17972:SF0">
    <property type="entry name" value="NUCLEOLAR PROTEIN 6"/>
    <property type="match status" value="1"/>
</dbReference>
<dbReference type="Proteomes" id="UP000670152">
    <property type="component" value="Unassembled WGS sequence"/>
</dbReference>
<comment type="subunit">
    <text evidence="11">Part of the small subunit (SSU) processome, composed of more than 70 proteins and the RNA chaperone small nucleolar RNA (snoRNA) U3.</text>
</comment>
<evidence type="ECO:0000256" key="5">
    <source>
        <dbReference type="ARBA" id="ARBA00016437"/>
    </source>
</evidence>
<evidence type="ECO:0000259" key="17">
    <source>
        <dbReference type="Pfam" id="PF17405"/>
    </source>
</evidence>
<feature type="region of interest" description="Disordered" evidence="12">
    <location>
        <begin position="1"/>
        <end position="68"/>
    </location>
</feature>
<dbReference type="Pfam" id="PF21365">
    <property type="entry name" value="Glyco_hydro_31_3rd"/>
    <property type="match status" value="1"/>
</dbReference>
<feature type="compositionally biased region" description="Basic and acidic residues" evidence="12">
    <location>
        <begin position="42"/>
        <end position="51"/>
    </location>
</feature>
<dbReference type="InterPro" id="IPR017853">
    <property type="entry name" value="GH"/>
</dbReference>
<organism evidence="21 22">
    <name type="scientific">Acromyrmex heyeri</name>
    <dbReference type="NCBI Taxonomy" id="230685"/>
    <lineage>
        <taxon>Eukaryota</taxon>
        <taxon>Metazoa</taxon>
        <taxon>Ecdysozoa</taxon>
        <taxon>Arthropoda</taxon>
        <taxon>Hexapoda</taxon>
        <taxon>Insecta</taxon>
        <taxon>Pterygota</taxon>
        <taxon>Neoptera</taxon>
        <taxon>Endopterygota</taxon>
        <taxon>Hymenoptera</taxon>
        <taxon>Apocrita</taxon>
        <taxon>Aculeata</taxon>
        <taxon>Formicoidea</taxon>
        <taxon>Formicidae</taxon>
        <taxon>Myrmicinae</taxon>
        <taxon>Acromyrmex</taxon>
    </lineage>
</organism>
<dbReference type="GO" id="GO:0006364">
    <property type="term" value="P:rRNA processing"/>
    <property type="evidence" value="ECO:0007669"/>
    <property type="project" value="TreeGrafter"/>
</dbReference>
<comment type="similarity">
    <text evidence="4">Belongs to the glycosyl hydrolase 31 family.</text>
</comment>
<evidence type="ECO:0000256" key="2">
    <source>
        <dbReference type="ARBA" id="ARBA00004604"/>
    </source>
</evidence>
<feature type="domain" description="Nrap protein" evidence="16">
    <location>
        <begin position="481"/>
        <end position="639"/>
    </location>
</feature>
<gene>
    <name evidence="21" type="primary">Nol6</name>
    <name evidence="21" type="ORF">G6Z77_0015627</name>
</gene>
<evidence type="ECO:0000259" key="18">
    <source>
        <dbReference type="Pfam" id="PF17406"/>
    </source>
</evidence>
<dbReference type="InterPro" id="IPR035369">
    <property type="entry name" value="Nrap_D4"/>
</dbReference>
<feature type="domain" description="Nrap protein" evidence="19">
    <location>
        <begin position="1024"/>
        <end position="1147"/>
    </location>
</feature>
<evidence type="ECO:0000256" key="3">
    <source>
        <dbReference type="ARBA" id="ARBA00006674"/>
    </source>
</evidence>
<dbReference type="Pfam" id="PF17404">
    <property type="entry name" value="Nrap_D3"/>
    <property type="match status" value="1"/>
</dbReference>
<dbReference type="SUPFAM" id="SSF81631">
    <property type="entry name" value="PAP/OAS1 substrate-binding domain"/>
    <property type="match status" value="1"/>
</dbReference>
<dbReference type="InterPro" id="IPR000322">
    <property type="entry name" value="Glyco_hydro_31_TIM"/>
</dbReference>
<feature type="domain" description="Nrap protein" evidence="14">
    <location>
        <begin position="194"/>
        <end position="333"/>
    </location>
</feature>
<dbReference type="Gene3D" id="3.30.70.3030">
    <property type="match status" value="1"/>
</dbReference>
<comment type="subcellular location">
    <subcellularLocation>
        <location evidence="1">Chromosome</location>
    </subcellularLocation>
    <subcellularLocation>
        <location evidence="2">Nucleus</location>
        <location evidence="2">Nucleolus</location>
    </subcellularLocation>
</comment>
<dbReference type="InterPro" id="IPR035367">
    <property type="entry name" value="Nrap_D2"/>
</dbReference>
<feature type="non-terminal residue" evidence="21">
    <location>
        <position position="1713"/>
    </location>
</feature>
<feature type="domain" description="Nrap protein" evidence="15">
    <location>
        <begin position="338"/>
        <end position="475"/>
    </location>
</feature>
<evidence type="ECO:0000259" key="15">
    <source>
        <dbReference type="Pfam" id="PF17403"/>
    </source>
</evidence>
<comment type="function">
    <text evidence="10">Part of the small subunit (SSU) processome, first precursor of the small eukaryotic ribosomal subunit. During the assembly of the SSU processome in the nucleolus, many ribosome biogenesis factors, an RNA chaperone and ribosomal proteins associate with the nascent pre-rRNA and work in concert to generate RNA folding, modifications, rearrangements and cleavage as well as targeted degradation of pre-ribosomal RNA by the RNA exosome.</text>
</comment>
<feature type="domain" description="Nrap protein" evidence="17">
    <location>
        <begin position="666"/>
        <end position="862"/>
    </location>
</feature>
<name>A0A836F9G4_9HYME</name>
<evidence type="ECO:0000313" key="22">
    <source>
        <dbReference type="Proteomes" id="UP000670152"/>
    </source>
</evidence>
<dbReference type="PANTHER" id="PTHR17972">
    <property type="entry name" value="NUCLEOLAR RNA-ASSOCIATED PROTEIN"/>
    <property type="match status" value="1"/>
</dbReference>
<dbReference type="InterPro" id="IPR013780">
    <property type="entry name" value="Glyco_hydro_b"/>
</dbReference>
<protein>
    <recommendedName>
        <fullName evidence="5">Nucleolar protein 6</fullName>
    </recommendedName>
    <alternativeName>
        <fullName evidence="9">Maternal transcript 89Ba</fullName>
    </alternativeName>
</protein>
<dbReference type="InterPro" id="IPR035368">
    <property type="entry name" value="Nrap_D3"/>
</dbReference>
<dbReference type="GO" id="GO:0006409">
    <property type="term" value="P:tRNA export from nucleus"/>
    <property type="evidence" value="ECO:0007669"/>
    <property type="project" value="TreeGrafter"/>
</dbReference>
<dbReference type="Pfam" id="PF17405">
    <property type="entry name" value="Nrap_D4"/>
    <property type="match status" value="1"/>
</dbReference>
<feature type="domain" description="Glycosyl hydrolase family 31 C-terminal" evidence="20">
    <location>
        <begin position="1630"/>
        <end position="1712"/>
    </location>
</feature>
<keyword evidence="8" id="KW-0539">Nucleus</keyword>
<dbReference type="Pfam" id="PF01055">
    <property type="entry name" value="Glyco_hydro_31_2nd"/>
    <property type="match status" value="2"/>
</dbReference>
<dbReference type="EMBL" id="JAANIB010010039">
    <property type="protein sequence ID" value="KAG5320525.1"/>
    <property type="molecule type" value="Genomic_DNA"/>
</dbReference>
<dbReference type="GO" id="GO:0005694">
    <property type="term" value="C:chromosome"/>
    <property type="evidence" value="ECO:0007669"/>
    <property type="project" value="UniProtKB-SubCell"/>
</dbReference>
<dbReference type="Pfam" id="PF03813">
    <property type="entry name" value="Nrap"/>
    <property type="match status" value="1"/>
</dbReference>
<dbReference type="Pfam" id="PF17406">
    <property type="entry name" value="Nrap_D5"/>
    <property type="match status" value="1"/>
</dbReference>
<dbReference type="Gene3D" id="3.20.20.80">
    <property type="entry name" value="Glycosidases"/>
    <property type="match status" value="1"/>
</dbReference>
<dbReference type="GO" id="GO:0005975">
    <property type="term" value="P:carbohydrate metabolic process"/>
    <property type="evidence" value="ECO:0007669"/>
    <property type="project" value="InterPro"/>
</dbReference>
<dbReference type="InterPro" id="IPR035082">
    <property type="entry name" value="Nrap_D1"/>
</dbReference>
<reference evidence="21 22" key="1">
    <citation type="submission" date="2020-02" db="EMBL/GenBank/DDBJ databases">
        <title>Relaxed selection underlies rapid genomic changes in the transitions from sociality to social parasitism in ants.</title>
        <authorList>
            <person name="Bi X."/>
        </authorList>
    </citation>
    <scope>NUCLEOTIDE SEQUENCE [LARGE SCALE GENOMIC DNA]</scope>
    <source>
        <strain evidence="21">BGI-DK2014b</strain>
        <tissue evidence="21">Whole body</tissue>
    </source>
</reference>
<dbReference type="CDD" id="cd06592">
    <property type="entry name" value="GH31_NET37"/>
    <property type="match status" value="1"/>
</dbReference>
<feature type="domain" description="Glycoside hydrolase family 31 TIM barrel" evidence="13">
    <location>
        <begin position="1324"/>
        <end position="1474"/>
    </location>
</feature>
<dbReference type="Gene3D" id="2.60.40.1180">
    <property type="entry name" value="Golgi alpha-mannosidase II"/>
    <property type="match status" value="1"/>
</dbReference>
<feature type="compositionally biased region" description="Acidic residues" evidence="12">
    <location>
        <begin position="31"/>
        <end position="41"/>
    </location>
</feature>
<dbReference type="GO" id="GO:0003723">
    <property type="term" value="F:RNA binding"/>
    <property type="evidence" value="ECO:0007669"/>
    <property type="project" value="UniProtKB-KW"/>
</dbReference>
<dbReference type="Gene3D" id="1.10.1410.10">
    <property type="match status" value="2"/>
</dbReference>
<dbReference type="Pfam" id="PF17403">
    <property type="entry name" value="Nrap_D2"/>
    <property type="match status" value="1"/>
</dbReference>
<feature type="domain" description="Glycoside hydrolase family 31 TIM barrel" evidence="13">
    <location>
        <begin position="1533"/>
        <end position="1612"/>
    </location>
</feature>
<keyword evidence="22" id="KW-1185">Reference proteome</keyword>
<dbReference type="GO" id="GO:0032545">
    <property type="term" value="C:CURI complex"/>
    <property type="evidence" value="ECO:0007669"/>
    <property type="project" value="TreeGrafter"/>
</dbReference>
<keyword evidence="7" id="KW-0694">RNA-binding</keyword>
<dbReference type="GO" id="GO:0032040">
    <property type="term" value="C:small-subunit processome"/>
    <property type="evidence" value="ECO:0007669"/>
    <property type="project" value="TreeGrafter"/>
</dbReference>
<accession>A0A836F9G4</accession>
<evidence type="ECO:0000256" key="9">
    <source>
        <dbReference type="ARBA" id="ARBA00031711"/>
    </source>
</evidence>
<dbReference type="FunFam" id="1.10.1410.10:FF:000005">
    <property type="entry name" value="Nucleolar protein 6"/>
    <property type="match status" value="1"/>
</dbReference>
<dbReference type="SUPFAM" id="SSF51011">
    <property type="entry name" value="Glycosyl hydrolase domain"/>
    <property type="match status" value="1"/>
</dbReference>
<evidence type="ECO:0000259" key="13">
    <source>
        <dbReference type="Pfam" id="PF01055"/>
    </source>
</evidence>
<evidence type="ECO:0000259" key="14">
    <source>
        <dbReference type="Pfam" id="PF03813"/>
    </source>
</evidence>
<feature type="domain" description="Nrap protein" evidence="18">
    <location>
        <begin position="866"/>
        <end position="1020"/>
    </location>
</feature>
<dbReference type="InterPro" id="IPR035371">
    <property type="entry name" value="Nrap_D6"/>
</dbReference>
<dbReference type="InterPro" id="IPR035370">
    <property type="entry name" value="Nrap_D5"/>
</dbReference>
<evidence type="ECO:0000256" key="6">
    <source>
        <dbReference type="ARBA" id="ARBA00022454"/>
    </source>
</evidence>
<evidence type="ECO:0000256" key="7">
    <source>
        <dbReference type="ARBA" id="ARBA00022884"/>
    </source>
</evidence>
<evidence type="ECO:0000256" key="8">
    <source>
        <dbReference type="ARBA" id="ARBA00023242"/>
    </source>
</evidence>
<dbReference type="FunFam" id="1.10.1410.10:FF:000006">
    <property type="entry name" value="Nucleolar protein 6"/>
    <property type="match status" value="1"/>
</dbReference>
<dbReference type="OrthoDB" id="10251401at2759"/>
<keyword evidence="6" id="KW-0158">Chromosome</keyword>
<comment type="similarity">
    <text evidence="3">Belongs to the NRAP family.</text>
</comment>
<dbReference type="GO" id="GO:0004553">
    <property type="term" value="F:hydrolase activity, hydrolyzing O-glycosyl compounds"/>
    <property type="evidence" value="ECO:0007669"/>
    <property type="project" value="InterPro"/>
</dbReference>
<proteinExistence type="inferred from homology"/>
<dbReference type="InterPro" id="IPR048395">
    <property type="entry name" value="Glyco_hydro_31_C"/>
</dbReference>
<evidence type="ECO:0000259" key="20">
    <source>
        <dbReference type="Pfam" id="PF21365"/>
    </source>
</evidence>
<evidence type="ECO:0000256" key="10">
    <source>
        <dbReference type="ARBA" id="ARBA00035000"/>
    </source>
</evidence>
<evidence type="ECO:0000259" key="16">
    <source>
        <dbReference type="Pfam" id="PF17404"/>
    </source>
</evidence>
<evidence type="ECO:0000256" key="12">
    <source>
        <dbReference type="SAM" id="MobiDB-lite"/>
    </source>
</evidence>
<feature type="non-terminal residue" evidence="21">
    <location>
        <position position="1"/>
    </location>
</feature>
<evidence type="ECO:0000256" key="11">
    <source>
        <dbReference type="ARBA" id="ARBA00035020"/>
    </source>
</evidence>
<evidence type="ECO:0000259" key="19">
    <source>
        <dbReference type="Pfam" id="PF17407"/>
    </source>
</evidence>
<feature type="compositionally biased region" description="Acidic residues" evidence="12">
    <location>
        <begin position="12"/>
        <end position="24"/>
    </location>
</feature>
<dbReference type="InterPro" id="IPR005554">
    <property type="entry name" value="NOL6/Upt22"/>
</dbReference>
<evidence type="ECO:0000256" key="1">
    <source>
        <dbReference type="ARBA" id="ARBA00004286"/>
    </source>
</evidence>
<sequence>MKHNKRNAENTVENEDSMNSESDNENFIQEDKEEEIELDSQEIEHLTENQEKKRKKVTDELTEAAPKKKKKLEKNLYKQPTVEELSQLRETENLFHSNLFRLQIEEVLNEVRLKNKYKALFEIWFGKLKAAIESIEETEEVSANNNLNDKLGICIPVPNVPKETKSVFKFLKPSNISVVGSYNSGCILGSTVTIDVMVEMPTSLFRKQDYQNYVYFRKKATYLAFITSNIGSDIAETKKFIGDNLRPSLKLRPSGRLNKKVDIVIHISAQESSFKLNRFLPEKNSVRPGWYFNNKQSSSLEDTSLPPTPHYNSLVLYDLIMLKTNSEVAQAIKEYPNLRDGIILLKIWLRQRELNKGYDGFTSHIITMFVIYLLREKKLNTFMSSYQIVRNVWICLAQGNWCESGITMCKDKDNQNQISHYHKYYDCVFLDTSGYCNFAANLSKDTFSWVQREAALCLKHVDNIHVDSFHALFMRNVPFHRAFDHILCFQDKSFLEITVNAKSMVDNKLNYGPDKRSQAIKLLFDVLKRGLRDRINRLCVLPNVCKEWECTEKMPDSIGKLVIGLELNPETCFNIVDKGPEANLPEAVDFRNFWGGKSELRRFKDGAIREAVIWSKGKTLTDKRIICRKIIVFLLKTKFSIFKNQYLYVANQMEDLLKLHKYKITHFVYGTGEEATLKVLQAFNTLEKNLMSLNDMPLTINGVQGSSPVFRYAEVFPPLATVHRQIDGITEENKNCLSLSKNITKCPTYVHALDATLQLSTSGKWPEELEAIRKTKAAFYIQIAECLRTQHALTVQANPSYIDVYQNGFVFRLRVAHQKEIALMKQVKEDGVIKYRDNEESIELENKLFHLPKLSSALHGLHSQQPSFGPACCLAKRWLSAQLLDDTHIPGIVVELLMASLYLAPEPYKPAQIPQVAFQRFLEIVARAHWNTDPVIVNFNGEMTNEEIAAVETLFNTARSSLPPLFISTPYDQQKTLWTRKAPSHLVLNRMSVLAKESLKLFDDLLFNNIVLDLKPIFRPPLLEYDCLLHLKSRMIPRRLQAVDVPSKAKIVDLHPYKTHSLQKIPVVDFDPIQCFLNDLRDNYGDYALFFHDTYGGTVIGVLLKPTVLERKDFKVSDANCRKLDADGKLVLNISTMIEDFYILGRDGTKMNNIFFTKSNQLTDTSFEKGPEFLKITRTLYDPNGELLDCFQLNDNTQWFGGPQFRYQHWPIQNMYYEEEPYLPTHPSNMALAERYWLSSKGIYIYVDDASPLFLDQNNYRDKYLCMIAKNKAPYQYRNIINITYTIGFFPDPKAAHQYAVKNHLGRPTDQPDSLMVKYPIWSTWARYKTNVTAKVVETYADEIVANRFKNSQIEIDDNWETCYGSAEFDPIKFPDVKALTQRLRQKGFRVTLWIHPFINRNCEPAYSTALSNDYFVKNQDGNVQMSWWQGSDAATIDFTNSNAVTWWIKRLNRLQRDLDIDSFKFDAGEVSWLPQVPKLLNGQSELQPGIFTEEYVRKLASNFPHNIEVRVGWRTQDLPIFVRMIDKDTRWTWNNGLPTLITTLLQMNLNGYVYVLPDMIGGNGYGTVPSKDLFIRWLQATVFMPSMQYSFVPWDFDEKTTKICREYTELHTNYSTEIMKAMRQAVKKGTPVNPPIWWIDPLNSEAHKINDEYLLGESILVAPIVEEGDEYRDIYLPKGMWLDMNRNITYKGPKWLEDYHAPLDVLPFFKKS</sequence>